<sequence length="198" mass="22577">MSTVFTIGHSNRSIEELIALLRQNGITAVADVRSQPYSRLYPQFNRDPLEDSLKRAGIQYIFLGKELGARSEDTRCYDNGRVRYGRLAETALFQHGLDRIHAGLAKGYTIAILCAEKEPLDCHRTILVARQLAARGFEIKHIVGEKLVEDHRETIERLRHGLSLGSMHLFKGEDELVAIAYEMQEEKIAFTKTEEEHR</sequence>
<gene>
    <name evidence="1" type="ordered locus">Acid345_0956</name>
</gene>
<dbReference type="HOGENOM" id="CLU_077467_1_0_0"/>
<name>Q1IT41_KORVE</name>
<dbReference type="Proteomes" id="UP000002432">
    <property type="component" value="Chromosome"/>
</dbReference>
<protein>
    <recommendedName>
        <fullName evidence="3">DUF488 domain-containing protein</fullName>
    </recommendedName>
</protein>
<dbReference type="PANTHER" id="PTHR39337">
    <property type="entry name" value="BLR5642 PROTEIN"/>
    <property type="match status" value="1"/>
</dbReference>
<dbReference type="RefSeq" id="WP_011521761.1">
    <property type="nucleotide sequence ID" value="NC_008009.1"/>
</dbReference>
<dbReference type="STRING" id="204669.Acid345_0956"/>
<dbReference type="PANTHER" id="PTHR39337:SF1">
    <property type="entry name" value="BLR5642 PROTEIN"/>
    <property type="match status" value="1"/>
</dbReference>
<reference evidence="1 2" key="1">
    <citation type="journal article" date="2009" name="Appl. Environ. Microbiol.">
        <title>Three genomes from the phylum Acidobacteria provide insight into the lifestyles of these microorganisms in soils.</title>
        <authorList>
            <person name="Ward N.L."/>
            <person name="Challacombe J.F."/>
            <person name="Janssen P.H."/>
            <person name="Henrissat B."/>
            <person name="Coutinho P.M."/>
            <person name="Wu M."/>
            <person name="Xie G."/>
            <person name="Haft D.H."/>
            <person name="Sait M."/>
            <person name="Badger J."/>
            <person name="Barabote R.D."/>
            <person name="Bradley B."/>
            <person name="Brettin T.S."/>
            <person name="Brinkac L.M."/>
            <person name="Bruce D."/>
            <person name="Creasy T."/>
            <person name="Daugherty S.C."/>
            <person name="Davidsen T.M."/>
            <person name="DeBoy R.T."/>
            <person name="Detter J.C."/>
            <person name="Dodson R.J."/>
            <person name="Durkin A.S."/>
            <person name="Ganapathy A."/>
            <person name="Gwinn-Giglio M."/>
            <person name="Han C.S."/>
            <person name="Khouri H."/>
            <person name="Kiss H."/>
            <person name="Kothari S.P."/>
            <person name="Madupu R."/>
            <person name="Nelson K.E."/>
            <person name="Nelson W.C."/>
            <person name="Paulsen I."/>
            <person name="Penn K."/>
            <person name="Ren Q."/>
            <person name="Rosovitz M.J."/>
            <person name="Selengut J.D."/>
            <person name="Shrivastava S."/>
            <person name="Sullivan S.A."/>
            <person name="Tapia R."/>
            <person name="Thompson L.S."/>
            <person name="Watkins K.L."/>
            <person name="Yang Q."/>
            <person name="Yu C."/>
            <person name="Zafar N."/>
            <person name="Zhou L."/>
            <person name="Kuske C.R."/>
        </authorList>
    </citation>
    <scope>NUCLEOTIDE SEQUENCE [LARGE SCALE GENOMIC DNA]</scope>
    <source>
        <strain evidence="1 2">Ellin345</strain>
    </source>
</reference>
<dbReference type="eggNOG" id="COG5483">
    <property type="taxonomic scope" value="Bacteria"/>
</dbReference>
<proteinExistence type="predicted"/>
<dbReference type="EnsemblBacteria" id="ABF39959">
    <property type="protein sequence ID" value="ABF39959"/>
    <property type="gene ID" value="Acid345_0956"/>
</dbReference>
<accession>Q1IT41</accession>
<evidence type="ECO:0000313" key="1">
    <source>
        <dbReference type="EMBL" id="ABF39959.1"/>
    </source>
</evidence>
<dbReference type="AlphaFoldDB" id="Q1IT41"/>
<dbReference type="InterPro" id="IPR007438">
    <property type="entry name" value="DUF488"/>
</dbReference>
<evidence type="ECO:0008006" key="3">
    <source>
        <dbReference type="Google" id="ProtNLM"/>
    </source>
</evidence>
<evidence type="ECO:0000313" key="2">
    <source>
        <dbReference type="Proteomes" id="UP000002432"/>
    </source>
</evidence>
<keyword evidence="2" id="KW-1185">Reference proteome</keyword>
<dbReference type="KEGG" id="aba:Acid345_0956"/>
<organism evidence="1 2">
    <name type="scientific">Koribacter versatilis (strain Ellin345)</name>
    <dbReference type="NCBI Taxonomy" id="204669"/>
    <lineage>
        <taxon>Bacteria</taxon>
        <taxon>Pseudomonadati</taxon>
        <taxon>Acidobacteriota</taxon>
        <taxon>Terriglobia</taxon>
        <taxon>Terriglobales</taxon>
        <taxon>Candidatus Korobacteraceae</taxon>
        <taxon>Candidatus Korobacter</taxon>
    </lineage>
</organism>
<dbReference type="Pfam" id="PF04343">
    <property type="entry name" value="DUF488"/>
    <property type="match status" value="1"/>
</dbReference>
<dbReference type="EMBL" id="CP000360">
    <property type="protein sequence ID" value="ABF39959.1"/>
    <property type="molecule type" value="Genomic_DNA"/>
</dbReference>